<feature type="domain" description="NlpC/P60" evidence="6">
    <location>
        <begin position="52"/>
        <end position="170"/>
    </location>
</feature>
<feature type="chain" id="PRO_5003037350" evidence="5">
    <location>
        <begin position="25"/>
        <end position="170"/>
    </location>
</feature>
<keyword evidence="8" id="KW-1185">Reference proteome</keyword>
<dbReference type="Gene3D" id="3.90.1720.10">
    <property type="entry name" value="endopeptidase domain like (from Nostoc punctiforme)"/>
    <property type="match status" value="1"/>
</dbReference>
<dbReference type="GO" id="GO:0006508">
    <property type="term" value="P:proteolysis"/>
    <property type="evidence" value="ECO:0007669"/>
    <property type="project" value="UniProtKB-KW"/>
</dbReference>
<proteinExistence type="inferred from homology"/>
<dbReference type="GeneID" id="8859751"/>
<accession>D2V8X3</accession>
<evidence type="ECO:0000256" key="5">
    <source>
        <dbReference type="SAM" id="SignalP"/>
    </source>
</evidence>
<evidence type="ECO:0000256" key="4">
    <source>
        <dbReference type="ARBA" id="ARBA00022807"/>
    </source>
</evidence>
<dbReference type="EMBL" id="GG738857">
    <property type="protein sequence ID" value="EFC46877.1"/>
    <property type="molecule type" value="Genomic_DNA"/>
</dbReference>
<evidence type="ECO:0000259" key="6">
    <source>
        <dbReference type="PROSITE" id="PS51935"/>
    </source>
</evidence>
<keyword evidence="4" id="KW-0788">Thiol protease</keyword>
<dbReference type="Pfam" id="PF00877">
    <property type="entry name" value="NLPC_P60"/>
    <property type="match status" value="1"/>
</dbReference>
<comment type="similarity">
    <text evidence="1">Belongs to the peptidase C40 family.</text>
</comment>
<gene>
    <name evidence="7" type="ORF">NAEGRDRAFT_65315</name>
</gene>
<keyword evidence="5" id="KW-0732">Signal</keyword>
<dbReference type="RefSeq" id="XP_002679621.1">
    <property type="nucleotide sequence ID" value="XM_002679575.1"/>
</dbReference>
<evidence type="ECO:0000256" key="3">
    <source>
        <dbReference type="ARBA" id="ARBA00022801"/>
    </source>
</evidence>
<dbReference type="InterPro" id="IPR000064">
    <property type="entry name" value="NLP_P60_dom"/>
</dbReference>
<keyword evidence="2" id="KW-0645">Protease</keyword>
<dbReference type="PANTHER" id="PTHR47359:SF3">
    <property type="entry name" value="NLP_P60 DOMAIN-CONTAINING PROTEIN-RELATED"/>
    <property type="match status" value="1"/>
</dbReference>
<evidence type="ECO:0000256" key="1">
    <source>
        <dbReference type="ARBA" id="ARBA00007074"/>
    </source>
</evidence>
<dbReference type="InterPro" id="IPR051794">
    <property type="entry name" value="PG_Endopeptidase_C40"/>
</dbReference>
<dbReference type="InterPro" id="IPR038765">
    <property type="entry name" value="Papain-like_cys_pep_sf"/>
</dbReference>
<dbReference type="AlphaFoldDB" id="D2V8X3"/>
<dbReference type="SUPFAM" id="SSF54001">
    <property type="entry name" value="Cysteine proteinases"/>
    <property type="match status" value="1"/>
</dbReference>
<evidence type="ECO:0000313" key="7">
    <source>
        <dbReference type="EMBL" id="EFC46877.1"/>
    </source>
</evidence>
<evidence type="ECO:0000256" key="2">
    <source>
        <dbReference type="ARBA" id="ARBA00022670"/>
    </source>
</evidence>
<keyword evidence="3" id="KW-0378">Hydrolase</keyword>
<dbReference type="InParanoid" id="D2V8X3"/>
<name>D2V8X3_NAEGR</name>
<dbReference type="PROSITE" id="PS51935">
    <property type="entry name" value="NLPC_P60"/>
    <property type="match status" value="1"/>
</dbReference>
<dbReference type="OrthoDB" id="10261222at2759"/>
<dbReference type="Proteomes" id="UP000006671">
    <property type="component" value="Unassembled WGS sequence"/>
</dbReference>
<sequence>MSISKVILLAIVAALLVTFAVASAIPSDAVIESILGTFEKEYEMSDAISTASPAAVNAARFAQQQVGKCYSQQNRLGNPCFDCSGLVYTAYKSQGKTVPTSTGVYPNGNIYEVTGQPMEVGDILFRPGHVGIYVGGNQVVSAENSRTGVRQRDMGYYSAYLKFTKVYRVR</sequence>
<dbReference type="VEuPathDB" id="AmoebaDB:NAEGRDRAFT_65315"/>
<reference evidence="7 8" key="1">
    <citation type="journal article" date="2010" name="Cell">
        <title>The genome of Naegleria gruberi illuminates early eukaryotic versatility.</title>
        <authorList>
            <person name="Fritz-Laylin L.K."/>
            <person name="Prochnik S.E."/>
            <person name="Ginger M.L."/>
            <person name="Dacks J.B."/>
            <person name="Carpenter M.L."/>
            <person name="Field M.C."/>
            <person name="Kuo A."/>
            <person name="Paredez A."/>
            <person name="Chapman J."/>
            <person name="Pham J."/>
            <person name="Shu S."/>
            <person name="Neupane R."/>
            <person name="Cipriano M."/>
            <person name="Mancuso J."/>
            <person name="Tu H."/>
            <person name="Salamov A."/>
            <person name="Lindquist E."/>
            <person name="Shapiro H."/>
            <person name="Lucas S."/>
            <person name="Grigoriev I.V."/>
            <person name="Cande W.Z."/>
            <person name="Fulton C."/>
            <person name="Rokhsar D.S."/>
            <person name="Dawson S.C."/>
        </authorList>
    </citation>
    <scope>NUCLEOTIDE SEQUENCE [LARGE SCALE GENOMIC DNA]</scope>
    <source>
        <strain evidence="7 8">NEG-M</strain>
    </source>
</reference>
<protein>
    <submittedName>
        <fullName evidence="7">Predicted protein</fullName>
    </submittedName>
</protein>
<dbReference type="KEGG" id="ngr:NAEGRDRAFT_65315"/>
<dbReference type="GO" id="GO:0008234">
    <property type="term" value="F:cysteine-type peptidase activity"/>
    <property type="evidence" value="ECO:0007669"/>
    <property type="project" value="UniProtKB-KW"/>
</dbReference>
<feature type="signal peptide" evidence="5">
    <location>
        <begin position="1"/>
        <end position="24"/>
    </location>
</feature>
<evidence type="ECO:0000313" key="8">
    <source>
        <dbReference type="Proteomes" id="UP000006671"/>
    </source>
</evidence>
<dbReference type="PANTHER" id="PTHR47359">
    <property type="entry name" value="PEPTIDOGLYCAN DL-ENDOPEPTIDASE CWLO"/>
    <property type="match status" value="1"/>
</dbReference>
<organism evidence="8">
    <name type="scientific">Naegleria gruberi</name>
    <name type="common">Amoeba</name>
    <dbReference type="NCBI Taxonomy" id="5762"/>
    <lineage>
        <taxon>Eukaryota</taxon>
        <taxon>Discoba</taxon>
        <taxon>Heterolobosea</taxon>
        <taxon>Tetramitia</taxon>
        <taxon>Eutetramitia</taxon>
        <taxon>Vahlkampfiidae</taxon>
        <taxon>Naegleria</taxon>
    </lineage>
</organism>